<gene>
    <name evidence="2" type="ORF">I0K15_03290</name>
</gene>
<dbReference type="Gene3D" id="2.30.110.10">
    <property type="entry name" value="Electron Transport, Fmn-binding Protein, Chain A"/>
    <property type="match status" value="1"/>
</dbReference>
<dbReference type="RefSeq" id="WP_196104011.1">
    <property type="nucleotide sequence ID" value="NZ_CP064942.1"/>
</dbReference>
<dbReference type="InterPro" id="IPR012349">
    <property type="entry name" value="Split_barrel_FMN-bd"/>
</dbReference>
<keyword evidence="3" id="KW-1185">Reference proteome</keyword>
<evidence type="ECO:0000259" key="1">
    <source>
        <dbReference type="Pfam" id="PF01243"/>
    </source>
</evidence>
<dbReference type="EMBL" id="CP064942">
    <property type="protein sequence ID" value="QPH54810.1"/>
    <property type="molecule type" value="Genomic_DNA"/>
</dbReference>
<sequence>MTPDFDAFYTPAQKAMQAAQGTEALANVVLQAIVSDIVEPPNAAFIESRDFFFLSTVDGEGRPTVSYKGGPPGVCAVLDEKTLAFPSYDGNGMFKSMGNAAETGKVGLLFIDFETPNRVRVQGDVTLSTDDPEMARWPGARMVARVAVESCFLNCARYIHKHTRVEASPYVPAADGSQPHPAWKRIDAVQEALPEEDRARTAEAGGPITQDDYVEKLMAGTS</sequence>
<proteinExistence type="predicted"/>
<dbReference type="Pfam" id="PF01243">
    <property type="entry name" value="PNPOx_N"/>
    <property type="match status" value="1"/>
</dbReference>
<dbReference type="Proteomes" id="UP000594800">
    <property type="component" value="Chromosome"/>
</dbReference>
<reference evidence="2 3" key="1">
    <citation type="submission" date="2020-11" db="EMBL/GenBank/DDBJ databases">
        <title>Description of Pontivivens ytuae sp. nov. isolated from deep sea sediment of Mariana Trench.</title>
        <authorList>
            <person name="Wang Z."/>
            <person name="Sun Q.-L."/>
            <person name="Xu X.-D."/>
            <person name="Tang Y.-Z."/>
            <person name="Zhang J."/>
        </authorList>
    </citation>
    <scope>NUCLEOTIDE SEQUENCE [LARGE SCALE GENOMIC DNA]</scope>
    <source>
        <strain evidence="2 3">MT2928</strain>
    </source>
</reference>
<dbReference type="AlphaFoldDB" id="A0A7S9LU60"/>
<organism evidence="2 3">
    <name type="scientific">Pontivivens ytuae</name>
    <dbReference type="NCBI Taxonomy" id="2789856"/>
    <lineage>
        <taxon>Bacteria</taxon>
        <taxon>Pseudomonadati</taxon>
        <taxon>Pseudomonadota</taxon>
        <taxon>Alphaproteobacteria</taxon>
        <taxon>Rhodobacterales</taxon>
        <taxon>Paracoccaceae</taxon>
        <taxon>Pontivivens</taxon>
    </lineage>
</organism>
<dbReference type="PANTHER" id="PTHR42815:SF2">
    <property type="entry name" value="FAD-BINDING, PUTATIVE (AFU_ORTHOLOGUE AFUA_6G07600)-RELATED"/>
    <property type="match status" value="1"/>
</dbReference>
<name>A0A7S9LU60_9RHOB</name>
<dbReference type="KEGG" id="poz:I0K15_03290"/>
<evidence type="ECO:0000313" key="3">
    <source>
        <dbReference type="Proteomes" id="UP000594800"/>
    </source>
</evidence>
<dbReference type="SUPFAM" id="SSF50475">
    <property type="entry name" value="FMN-binding split barrel"/>
    <property type="match status" value="1"/>
</dbReference>
<protein>
    <submittedName>
        <fullName evidence="2">Pyridoxamine 5'-phosphate oxidase family protein</fullName>
    </submittedName>
</protein>
<feature type="domain" description="Pyridoxamine 5'-phosphate oxidase N-terminal" evidence="1">
    <location>
        <begin position="43"/>
        <end position="145"/>
    </location>
</feature>
<accession>A0A7S9LU60</accession>
<evidence type="ECO:0000313" key="2">
    <source>
        <dbReference type="EMBL" id="QPH54810.1"/>
    </source>
</evidence>
<dbReference type="InterPro" id="IPR011576">
    <property type="entry name" value="Pyridox_Oxase_N"/>
</dbReference>
<dbReference type="PANTHER" id="PTHR42815">
    <property type="entry name" value="FAD-BINDING, PUTATIVE (AFU_ORTHOLOGUE AFUA_6G07600)-RELATED"/>
    <property type="match status" value="1"/>
</dbReference>